<protein>
    <recommendedName>
        <fullName evidence="1">DUF7054 domain-containing protein</fullName>
    </recommendedName>
</protein>
<dbReference type="InterPro" id="IPR055482">
    <property type="entry name" value="DUF7054"/>
</dbReference>
<name>A0A2N9HQM8_FAGSY</name>
<dbReference type="Pfam" id="PF23156">
    <property type="entry name" value="DUF7054"/>
    <property type="match status" value="1"/>
</dbReference>
<reference evidence="2" key="1">
    <citation type="submission" date="2018-02" db="EMBL/GenBank/DDBJ databases">
        <authorList>
            <person name="Cohen D.B."/>
            <person name="Kent A.D."/>
        </authorList>
    </citation>
    <scope>NUCLEOTIDE SEQUENCE</scope>
</reference>
<evidence type="ECO:0000313" key="2">
    <source>
        <dbReference type="EMBL" id="SPD14060.1"/>
    </source>
</evidence>
<gene>
    <name evidence="2" type="ORF">FSB_LOCUS41942</name>
</gene>
<dbReference type="AlphaFoldDB" id="A0A2N9HQM8"/>
<dbReference type="EMBL" id="OIVN01003870">
    <property type="protein sequence ID" value="SPD14060.1"/>
    <property type="molecule type" value="Genomic_DNA"/>
</dbReference>
<organism evidence="2">
    <name type="scientific">Fagus sylvatica</name>
    <name type="common">Beechnut</name>
    <dbReference type="NCBI Taxonomy" id="28930"/>
    <lineage>
        <taxon>Eukaryota</taxon>
        <taxon>Viridiplantae</taxon>
        <taxon>Streptophyta</taxon>
        <taxon>Embryophyta</taxon>
        <taxon>Tracheophyta</taxon>
        <taxon>Spermatophyta</taxon>
        <taxon>Magnoliopsida</taxon>
        <taxon>eudicotyledons</taxon>
        <taxon>Gunneridae</taxon>
        <taxon>Pentapetalae</taxon>
        <taxon>rosids</taxon>
        <taxon>fabids</taxon>
        <taxon>Fagales</taxon>
        <taxon>Fagaceae</taxon>
        <taxon>Fagus</taxon>
    </lineage>
</organism>
<sequence length="128" mass="13965">MGLSPETHYCSKWVSHYLYNRLAIAISCSHSKTSPELLSYKNVVGMPSMEGLPSTASLMKLLLNVTIQASLGPVQVVMTRESKVEDLVAAAVRAGEVSLPSRADLAPSPASEHRLICERGFEFDVEEM</sequence>
<accession>A0A2N9HQM8</accession>
<proteinExistence type="predicted"/>
<evidence type="ECO:0000259" key="1">
    <source>
        <dbReference type="Pfam" id="PF23156"/>
    </source>
</evidence>
<feature type="domain" description="DUF7054" evidence="1">
    <location>
        <begin position="59"/>
        <end position="93"/>
    </location>
</feature>